<accession>A0A1H0NBE8</accession>
<name>A0A1H0NBE8_9GAMM</name>
<reference evidence="2" key="1">
    <citation type="submission" date="2016-10" db="EMBL/GenBank/DDBJ databases">
        <authorList>
            <person name="Varghese N."/>
            <person name="Submissions S."/>
        </authorList>
    </citation>
    <scope>NUCLEOTIDE SEQUENCE [LARGE SCALE GENOMIC DNA]</scope>
    <source>
        <strain evidence="2">CGMCC 1.6444</strain>
    </source>
</reference>
<dbReference type="STRING" id="419597.SAMN04487957_1159"/>
<dbReference type="Pfam" id="PF11279">
    <property type="entry name" value="DUF3080"/>
    <property type="match status" value="1"/>
</dbReference>
<sequence length="363" mass="40000">MAPTMRTLPDPRRLAAPLLALATLGLGGCAEDAGEALLRDYQQELAERLERPPPEPAAPDNIGAFPELRERRVAIPEVREGLLDVYALRECHITTLVAERNSTLGRVAPASERWRYELTLLERLESCLDGEVAERLAEADLARLKRLAATKREQLPAATWNGLFASEEWADSFSRVSSPLPADALAPPPAQREALAYLRRLSLAPFDPQLSHPDPEALEGHLQALRERPYTAELLRTLVLAERRLAEATALLETRLAEEASCPTGGFRAPLEQAAAGPALADWLVRLESAAETWLTDLGPLFTTLETPPPAVAAYQREWLSREHAEAPLPAFRRALATHRERRRALAERCRTTAAPSARRSGA</sequence>
<dbReference type="InterPro" id="IPR021431">
    <property type="entry name" value="DUF3080"/>
</dbReference>
<dbReference type="PROSITE" id="PS51257">
    <property type="entry name" value="PROKAR_LIPOPROTEIN"/>
    <property type="match status" value="1"/>
</dbReference>
<evidence type="ECO:0000313" key="2">
    <source>
        <dbReference type="Proteomes" id="UP000199075"/>
    </source>
</evidence>
<organism evidence="1 2">
    <name type="scientific">Halomonas shengliensis</name>
    <dbReference type="NCBI Taxonomy" id="419597"/>
    <lineage>
        <taxon>Bacteria</taxon>
        <taxon>Pseudomonadati</taxon>
        <taxon>Pseudomonadota</taxon>
        <taxon>Gammaproteobacteria</taxon>
        <taxon>Oceanospirillales</taxon>
        <taxon>Halomonadaceae</taxon>
        <taxon>Halomonas</taxon>
    </lineage>
</organism>
<dbReference type="EMBL" id="FNIV01000015">
    <property type="protein sequence ID" value="SDO89981.1"/>
    <property type="molecule type" value="Genomic_DNA"/>
</dbReference>
<protein>
    <recommendedName>
        <fullName evidence="3">DUF3080 domain-containing protein</fullName>
    </recommendedName>
</protein>
<dbReference type="AlphaFoldDB" id="A0A1H0NBE8"/>
<keyword evidence="2" id="KW-1185">Reference proteome</keyword>
<dbReference type="RefSeq" id="WP_245678781.1">
    <property type="nucleotide sequence ID" value="NZ_FNIV01000015.1"/>
</dbReference>
<dbReference type="Proteomes" id="UP000199075">
    <property type="component" value="Unassembled WGS sequence"/>
</dbReference>
<evidence type="ECO:0008006" key="3">
    <source>
        <dbReference type="Google" id="ProtNLM"/>
    </source>
</evidence>
<gene>
    <name evidence="1" type="ORF">SAMN04487957_1159</name>
</gene>
<proteinExistence type="predicted"/>
<evidence type="ECO:0000313" key="1">
    <source>
        <dbReference type="EMBL" id="SDO89981.1"/>
    </source>
</evidence>